<name>A0ABW0HTM4_9BACL</name>
<evidence type="ECO:0000313" key="2">
    <source>
        <dbReference type="EMBL" id="MFC5404429.1"/>
    </source>
</evidence>
<dbReference type="EMBL" id="JBHSMI010000028">
    <property type="protein sequence ID" value="MFC5404429.1"/>
    <property type="molecule type" value="Genomic_DNA"/>
</dbReference>
<protein>
    <submittedName>
        <fullName evidence="2">Uncharacterized protein</fullName>
    </submittedName>
</protein>
<accession>A0ABW0HTM4</accession>
<feature type="transmembrane region" description="Helical" evidence="1">
    <location>
        <begin position="40"/>
        <end position="59"/>
    </location>
</feature>
<keyword evidence="1" id="KW-0472">Membrane</keyword>
<dbReference type="Proteomes" id="UP001596113">
    <property type="component" value="Unassembled WGS sequence"/>
</dbReference>
<gene>
    <name evidence="2" type="ORF">ACFPOF_16980</name>
</gene>
<keyword evidence="1" id="KW-0812">Transmembrane</keyword>
<keyword evidence="3" id="KW-1185">Reference proteome</keyword>
<organism evidence="2 3">
    <name type="scientific">Cohnella soli</name>
    <dbReference type="NCBI Taxonomy" id="425005"/>
    <lineage>
        <taxon>Bacteria</taxon>
        <taxon>Bacillati</taxon>
        <taxon>Bacillota</taxon>
        <taxon>Bacilli</taxon>
        <taxon>Bacillales</taxon>
        <taxon>Paenibacillaceae</taxon>
        <taxon>Cohnella</taxon>
    </lineage>
</organism>
<reference evidence="3" key="1">
    <citation type="journal article" date="2019" name="Int. J. Syst. Evol. Microbiol.">
        <title>The Global Catalogue of Microorganisms (GCM) 10K type strain sequencing project: providing services to taxonomists for standard genome sequencing and annotation.</title>
        <authorList>
            <consortium name="The Broad Institute Genomics Platform"/>
            <consortium name="The Broad Institute Genome Sequencing Center for Infectious Disease"/>
            <person name="Wu L."/>
            <person name="Ma J."/>
        </authorList>
    </citation>
    <scope>NUCLEOTIDE SEQUENCE [LARGE SCALE GENOMIC DNA]</scope>
    <source>
        <strain evidence="3">CGMCC 1.18575</strain>
    </source>
</reference>
<sequence length="69" mass="6207">MGAASATGKSIAVAAAALGVVLGMTAGTVAAGIGAGAITAVSVALIGGSTLVIAISAAASKRIAKAEAR</sequence>
<evidence type="ECO:0000313" key="3">
    <source>
        <dbReference type="Proteomes" id="UP001596113"/>
    </source>
</evidence>
<proteinExistence type="predicted"/>
<dbReference type="RefSeq" id="WP_378134724.1">
    <property type="nucleotide sequence ID" value="NZ_JBHSMI010000028.1"/>
</dbReference>
<keyword evidence="1" id="KW-1133">Transmembrane helix</keyword>
<comment type="caution">
    <text evidence="2">The sequence shown here is derived from an EMBL/GenBank/DDBJ whole genome shotgun (WGS) entry which is preliminary data.</text>
</comment>
<evidence type="ECO:0000256" key="1">
    <source>
        <dbReference type="SAM" id="Phobius"/>
    </source>
</evidence>